<dbReference type="Proteomes" id="UP001497453">
    <property type="component" value="Chromosome 2"/>
</dbReference>
<feature type="region of interest" description="Disordered" evidence="1">
    <location>
        <begin position="488"/>
        <end position="517"/>
    </location>
</feature>
<protein>
    <submittedName>
        <fullName evidence="2">Uncharacterized protein</fullName>
    </submittedName>
</protein>
<gene>
    <name evidence="2" type="ORF">GFSPODELE1_LOCUS3497</name>
</gene>
<feature type="region of interest" description="Disordered" evidence="1">
    <location>
        <begin position="529"/>
        <end position="552"/>
    </location>
</feature>
<accession>A0ABP1D3F4</accession>
<evidence type="ECO:0000313" key="2">
    <source>
        <dbReference type="EMBL" id="CAL1701244.1"/>
    </source>
</evidence>
<keyword evidence="3" id="KW-1185">Reference proteome</keyword>
<feature type="compositionally biased region" description="Basic residues" evidence="1">
    <location>
        <begin position="48"/>
        <end position="59"/>
    </location>
</feature>
<organism evidence="2 3">
    <name type="scientific">Somion occarium</name>
    <dbReference type="NCBI Taxonomy" id="3059160"/>
    <lineage>
        <taxon>Eukaryota</taxon>
        <taxon>Fungi</taxon>
        <taxon>Dikarya</taxon>
        <taxon>Basidiomycota</taxon>
        <taxon>Agaricomycotina</taxon>
        <taxon>Agaricomycetes</taxon>
        <taxon>Polyporales</taxon>
        <taxon>Cerrenaceae</taxon>
        <taxon>Somion</taxon>
    </lineage>
</organism>
<feature type="region of interest" description="Disordered" evidence="1">
    <location>
        <begin position="36"/>
        <end position="65"/>
    </location>
</feature>
<feature type="region of interest" description="Disordered" evidence="1">
    <location>
        <begin position="122"/>
        <end position="142"/>
    </location>
</feature>
<evidence type="ECO:0000256" key="1">
    <source>
        <dbReference type="SAM" id="MobiDB-lite"/>
    </source>
</evidence>
<name>A0ABP1D3F4_9APHY</name>
<sequence length="602" mass="67315">MACAVSQISAPGPSRYTHIPAVWRFAATTRSDTVLLSGEDHDEDTKERQRRTSSRRIRPSARAVRAPPSINRVCVEFVPHYRQRQRPTSSPLTSTLDTDLTNPFTKEFISCARDGEVALHSGDPHSNFATHEAGQGKTGSASHLLRKLQDATACAQPTCVRDEVPERPIALVFAVFEEEEQASPIQDAISHDMLALNPAKSTDSRRIQLGSVFASDSLDISPYDNCLSEEELLRSLRVNKLNLFLESDHPEQSPHIVISPPESPEDGYYGYIYNDVESQCGAYLCVPPRVEGHGEITILPPDDRRSAWKSVLVDSGTKAPCPWRTDDLAPPATELTAEPLDGPHVFSPSNYNEEIDLASTERLVMYHVVPALHRTIYKVAAIQASILAAEFRRNWDSPDFAWSVEKPFQWTDPAEPLLAYHHRQTRSLILDSAEPFLAPHIIIEEAEPQDPDEPYVSGTRNPQDYAFGQLLIVPARYVNLINVRRLGEDSYDEDEDEDEDDDEDDEIIGEDEGEYDEVIDEVESLEAIPDMYPDSSSDSDGPSSPSSPLDATWLDYSQFSDEVISKDGPADLFDEPEYAIDEDDDELPPFDDWYVSVAQRSI</sequence>
<dbReference type="EMBL" id="OZ037945">
    <property type="protein sequence ID" value="CAL1701244.1"/>
    <property type="molecule type" value="Genomic_DNA"/>
</dbReference>
<feature type="compositionally biased region" description="Acidic residues" evidence="1">
    <location>
        <begin position="489"/>
        <end position="517"/>
    </location>
</feature>
<proteinExistence type="predicted"/>
<evidence type="ECO:0000313" key="3">
    <source>
        <dbReference type="Proteomes" id="UP001497453"/>
    </source>
</evidence>
<reference evidence="3" key="1">
    <citation type="submission" date="2024-04" db="EMBL/GenBank/DDBJ databases">
        <authorList>
            <person name="Shaw F."/>
            <person name="Minotto A."/>
        </authorList>
    </citation>
    <scope>NUCLEOTIDE SEQUENCE [LARGE SCALE GENOMIC DNA]</scope>
</reference>
<feature type="compositionally biased region" description="Low complexity" evidence="1">
    <location>
        <begin position="529"/>
        <end position="550"/>
    </location>
</feature>